<keyword evidence="1" id="KW-0732">Signal</keyword>
<sequence length="211" mass="24277">MVTSGVLALYLLSVLTVTYCTNDDDKKVFSGKIMPLERYKRLFVEHRRIQLEAVKSLQGFDDNTRKYKLVNVMLQKLFLVLSEAKQNLTQWGFVPGIDPFPDNETVREAFSKVVENTAMFGDLVLRLPDVVHGLFDKNTEWNALMGWCVWFSAESKVFDGGSEKLLNLMSQEINLIPKEDDYINPFTEENQKLKEQAMKDVLETAKVKNKD</sequence>
<reference evidence="2 3" key="1">
    <citation type="submission" date="2020-06" db="EMBL/GenBank/DDBJ databases">
        <authorList>
            <person name="Li R."/>
            <person name="Bekaert M."/>
        </authorList>
    </citation>
    <scope>NUCLEOTIDE SEQUENCE [LARGE SCALE GENOMIC DNA]</scope>
    <source>
        <strain evidence="3">wild</strain>
    </source>
</reference>
<evidence type="ECO:0000313" key="3">
    <source>
        <dbReference type="Proteomes" id="UP000507470"/>
    </source>
</evidence>
<organism evidence="2 3">
    <name type="scientific">Mytilus coruscus</name>
    <name type="common">Sea mussel</name>
    <dbReference type="NCBI Taxonomy" id="42192"/>
    <lineage>
        <taxon>Eukaryota</taxon>
        <taxon>Metazoa</taxon>
        <taxon>Spiralia</taxon>
        <taxon>Lophotrochozoa</taxon>
        <taxon>Mollusca</taxon>
        <taxon>Bivalvia</taxon>
        <taxon>Autobranchia</taxon>
        <taxon>Pteriomorphia</taxon>
        <taxon>Mytilida</taxon>
        <taxon>Mytiloidea</taxon>
        <taxon>Mytilidae</taxon>
        <taxon>Mytilinae</taxon>
        <taxon>Mytilus</taxon>
    </lineage>
</organism>
<dbReference type="OrthoDB" id="5854099at2759"/>
<dbReference type="PANTHER" id="PTHR14735">
    <property type="entry name" value="COILED-COIL DOMAIN-CONTAINING PROTEIN 134"/>
    <property type="match status" value="1"/>
</dbReference>
<dbReference type="EMBL" id="CACVKT020006043">
    <property type="protein sequence ID" value="CAC5399600.1"/>
    <property type="molecule type" value="Genomic_DNA"/>
</dbReference>
<gene>
    <name evidence="2" type="ORF">MCOR_33846</name>
</gene>
<name>A0A6J8CXK7_MYTCO</name>
<evidence type="ECO:0000256" key="1">
    <source>
        <dbReference type="SAM" id="SignalP"/>
    </source>
</evidence>
<dbReference type="AlphaFoldDB" id="A0A6J8CXK7"/>
<protein>
    <submittedName>
        <fullName evidence="2">Coiled-coil domain-containing protein 134</fullName>
    </submittedName>
</protein>
<accession>A0A6J8CXK7</accession>
<feature type="signal peptide" evidence="1">
    <location>
        <begin position="1"/>
        <end position="20"/>
    </location>
</feature>
<feature type="chain" id="PRO_5026843683" evidence="1">
    <location>
        <begin position="21"/>
        <end position="211"/>
    </location>
</feature>
<dbReference type="InterPro" id="IPR026321">
    <property type="entry name" value="CC134"/>
</dbReference>
<evidence type="ECO:0000313" key="2">
    <source>
        <dbReference type="EMBL" id="CAC5399600.1"/>
    </source>
</evidence>
<dbReference type="PANTHER" id="PTHR14735:SF1">
    <property type="entry name" value="COILED-COIL DOMAIN-CONTAINING PROTEIN 134"/>
    <property type="match status" value="1"/>
</dbReference>
<proteinExistence type="predicted"/>
<keyword evidence="3" id="KW-1185">Reference proteome</keyword>
<dbReference type="Proteomes" id="UP000507470">
    <property type="component" value="Unassembled WGS sequence"/>
</dbReference>
<dbReference type="Pfam" id="PF15002">
    <property type="entry name" value="ERK-JNK_inhib"/>
    <property type="match status" value="1"/>
</dbReference>